<keyword evidence="3" id="KW-1185">Reference proteome</keyword>
<name>A0AAD5N3A0_PARTN</name>
<feature type="region of interest" description="Disordered" evidence="1">
    <location>
        <begin position="56"/>
        <end position="90"/>
    </location>
</feature>
<dbReference type="AlphaFoldDB" id="A0AAD5N3A0"/>
<sequence length="90" mass="10100">MRHAFDFIKPCKGAEYTSGQCTDYRVLPMCDLCQCRRHLEQTAENVPETVCLAASTKHAQQNPQSDDPLADEHVGGDAQRRTPNDALIQR</sequence>
<dbReference type="EMBL" id="JAHQIW010003609">
    <property type="protein sequence ID" value="KAJ1359416.1"/>
    <property type="molecule type" value="Genomic_DNA"/>
</dbReference>
<evidence type="ECO:0000256" key="1">
    <source>
        <dbReference type="SAM" id="MobiDB-lite"/>
    </source>
</evidence>
<gene>
    <name evidence="2" type="ORF">KIN20_018137</name>
</gene>
<accession>A0AAD5N3A0</accession>
<proteinExistence type="predicted"/>
<organism evidence="2 3">
    <name type="scientific">Parelaphostrongylus tenuis</name>
    <name type="common">Meningeal worm</name>
    <dbReference type="NCBI Taxonomy" id="148309"/>
    <lineage>
        <taxon>Eukaryota</taxon>
        <taxon>Metazoa</taxon>
        <taxon>Ecdysozoa</taxon>
        <taxon>Nematoda</taxon>
        <taxon>Chromadorea</taxon>
        <taxon>Rhabditida</taxon>
        <taxon>Rhabditina</taxon>
        <taxon>Rhabditomorpha</taxon>
        <taxon>Strongyloidea</taxon>
        <taxon>Metastrongylidae</taxon>
        <taxon>Parelaphostrongylus</taxon>
    </lineage>
</organism>
<protein>
    <submittedName>
        <fullName evidence="2">Uncharacterized protein</fullName>
    </submittedName>
</protein>
<dbReference type="Proteomes" id="UP001196413">
    <property type="component" value="Unassembled WGS sequence"/>
</dbReference>
<evidence type="ECO:0000313" key="2">
    <source>
        <dbReference type="EMBL" id="KAJ1359416.1"/>
    </source>
</evidence>
<feature type="compositionally biased region" description="Basic and acidic residues" evidence="1">
    <location>
        <begin position="70"/>
        <end position="83"/>
    </location>
</feature>
<reference evidence="2" key="1">
    <citation type="submission" date="2021-06" db="EMBL/GenBank/DDBJ databases">
        <title>Parelaphostrongylus tenuis whole genome reference sequence.</title>
        <authorList>
            <person name="Garwood T.J."/>
            <person name="Larsen P.A."/>
            <person name="Fountain-Jones N.M."/>
            <person name="Garbe J.R."/>
            <person name="Macchietto M.G."/>
            <person name="Kania S.A."/>
            <person name="Gerhold R.W."/>
            <person name="Richards J.E."/>
            <person name="Wolf T.M."/>
        </authorList>
    </citation>
    <scope>NUCLEOTIDE SEQUENCE</scope>
    <source>
        <strain evidence="2">MNPRO001-30</strain>
        <tissue evidence="2">Meninges</tissue>
    </source>
</reference>
<evidence type="ECO:0000313" key="3">
    <source>
        <dbReference type="Proteomes" id="UP001196413"/>
    </source>
</evidence>
<comment type="caution">
    <text evidence="2">The sequence shown here is derived from an EMBL/GenBank/DDBJ whole genome shotgun (WGS) entry which is preliminary data.</text>
</comment>